<gene>
    <name evidence="1" type="ORF">BJBARM4_0015</name>
</gene>
<accession>D2EE83</accession>
<sequence>MSLFNLLDYGLTKAYHKHKESKLEGAMDTLIASLESGALNVEVFPYVKEKNDYTIRGKVYRLNKGDLSNSAANYFLTNTGWLSKAGIDINDGLYEEALENKAGYFYVNLLNKYPNLVKNYNEKYNSLKVKTSLLIYSPEGDLMVSMPKYITVEDKQSSTGQKLALSKKASVVNINSTLDMIKNDQNNKNVIFSNYYTLAKIFAYEVAKELHSYDKDNIENAFKIFQEKHGKDNEISYSF</sequence>
<dbReference type="Proteomes" id="UP000009375">
    <property type="component" value="Unassembled WGS sequence"/>
</dbReference>
<reference evidence="1 2" key="1">
    <citation type="journal article" date="2010" name="Proc. Natl. Acad. Sci. U.S.A.">
        <title>Enigmatic, ultrasmall, uncultivated Archaea.</title>
        <authorList>
            <person name="Baker B.J."/>
            <person name="Comolli L.R."/>
            <person name="Dick G.J."/>
            <person name="Hauser L.J."/>
            <person name="Hyatt D."/>
            <person name="Dill B.D."/>
            <person name="Land M.L."/>
            <person name="Verberkmoes N.C."/>
            <person name="Hettich R.L."/>
            <person name="Banfield J.F."/>
        </authorList>
    </citation>
    <scope>NUCLEOTIDE SEQUENCE [LARGE SCALE GENOMIC DNA]</scope>
</reference>
<evidence type="ECO:0000313" key="2">
    <source>
        <dbReference type="Proteomes" id="UP000009375"/>
    </source>
</evidence>
<evidence type="ECO:0000313" key="1">
    <source>
        <dbReference type="EMBL" id="EEZ93338.1"/>
    </source>
</evidence>
<protein>
    <submittedName>
        <fullName evidence="1">Uncharacterized protein</fullName>
    </submittedName>
</protein>
<proteinExistence type="predicted"/>
<dbReference type="EMBL" id="GG730038">
    <property type="protein sequence ID" value="EEZ93338.1"/>
    <property type="molecule type" value="Genomic_DNA"/>
</dbReference>
<dbReference type="AlphaFoldDB" id="D2EE83"/>
<organism evidence="1 2">
    <name type="scientific">Candidatus Parvarchaeum acidiphilum ARMAN-4</name>
    <dbReference type="NCBI Taxonomy" id="662760"/>
    <lineage>
        <taxon>Archaea</taxon>
        <taxon>Candidatus Parvarchaeota</taxon>
        <taxon>Candidatus Parvarchaeum</taxon>
    </lineage>
</organism>
<name>D2EE83_PARA4</name>